<feature type="compositionally biased region" description="Polar residues" evidence="13">
    <location>
        <begin position="160"/>
        <end position="174"/>
    </location>
</feature>
<evidence type="ECO:0000256" key="2">
    <source>
        <dbReference type="ARBA" id="ARBA00022491"/>
    </source>
</evidence>
<protein>
    <recommendedName>
        <fullName evidence="10">Dr1-associated corepressor</fullName>
    </recommendedName>
    <alternativeName>
        <fullName evidence="11">Dr1-associated protein 1</fullName>
    </alternativeName>
    <alternativeName>
        <fullName evidence="12">Negative cofactor 2-alpha</fullName>
    </alternativeName>
</protein>
<feature type="domain" description="Transcription factor CBF/NF-Y/archaeal histone" evidence="14">
    <location>
        <begin position="10"/>
        <end position="74"/>
    </location>
</feature>
<evidence type="ECO:0000256" key="1">
    <source>
        <dbReference type="ARBA" id="ARBA00004123"/>
    </source>
</evidence>
<dbReference type="SUPFAM" id="SSF47113">
    <property type="entry name" value="Histone-fold"/>
    <property type="match status" value="1"/>
</dbReference>
<dbReference type="EMBL" id="LJIJ01000211">
    <property type="protein sequence ID" value="ODN00376.1"/>
    <property type="molecule type" value="Genomic_DNA"/>
</dbReference>
<evidence type="ECO:0000313" key="15">
    <source>
        <dbReference type="EMBL" id="ODN00376.1"/>
    </source>
</evidence>
<dbReference type="AlphaFoldDB" id="A0A1D2N5Z4"/>
<dbReference type="CDD" id="cd22906">
    <property type="entry name" value="HFD_DRAP1"/>
    <property type="match status" value="1"/>
</dbReference>
<evidence type="ECO:0000256" key="13">
    <source>
        <dbReference type="SAM" id="MobiDB-lite"/>
    </source>
</evidence>
<keyword evidence="6" id="KW-0804">Transcription</keyword>
<evidence type="ECO:0000256" key="8">
    <source>
        <dbReference type="ARBA" id="ARBA00061393"/>
    </source>
</evidence>
<comment type="subunit">
    <text evidence="9">Heterodimer with DR1. Binds BTAF1.</text>
</comment>
<dbReference type="GO" id="GO:0046982">
    <property type="term" value="F:protein heterodimerization activity"/>
    <property type="evidence" value="ECO:0007669"/>
    <property type="project" value="InterPro"/>
</dbReference>
<evidence type="ECO:0000256" key="10">
    <source>
        <dbReference type="ARBA" id="ARBA00072760"/>
    </source>
</evidence>
<reference evidence="15 16" key="1">
    <citation type="journal article" date="2016" name="Genome Biol. Evol.">
        <title>Gene Family Evolution Reflects Adaptation to Soil Environmental Stressors in the Genome of the Collembolan Orchesella cincta.</title>
        <authorList>
            <person name="Faddeeva-Vakhrusheva A."/>
            <person name="Derks M.F."/>
            <person name="Anvar S.Y."/>
            <person name="Agamennone V."/>
            <person name="Suring W."/>
            <person name="Smit S."/>
            <person name="van Straalen N.M."/>
            <person name="Roelofs D."/>
        </authorList>
    </citation>
    <scope>NUCLEOTIDE SEQUENCE [LARGE SCALE GENOMIC DNA]</scope>
    <source>
        <tissue evidence="15">Mixed pool</tissue>
    </source>
</reference>
<sequence>MPSKKKKYNARFPPARIKKIMQSDEEVGKVAQAVPVIISRALELFVESLLKKAEGVTHSRNAKTLTPSHLKQCIMAEQRFDFLKDVVSAIPDVQGDEDAETPRSTISNTAFVFPPSSSSTSSSSAPQTPSSATPTPLMGGSGEPSTATASVSTPSYTATLPDQNPSFGGAQNASGGVHHSLPMTIPAPSFPARSVQSTINPTVPVIVPNPSVIQQQHLQPNSHSILNPVRANSNPYIPSVSVPSHPGGVGVPVNSPGAQYNMYHQPNNPNGMGIAYGSVNEQMLSYGVRGADGSLTSANPAMISNMYDHKNSSNSYQYLHHPQHQNQYHSQ</sequence>
<evidence type="ECO:0000256" key="9">
    <source>
        <dbReference type="ARBA" id="ARBA00066085"/>
    </source>
</evidence>
<organism evidence="15 16">
    <name type="scientific">Orchesella cincta</name>
    <name type="common">Springtail</name>
    <name type="synonym">Podura cincta</name>
    <dbReference type="NCBI Taxonomy" id="48709"/>
    <lineage>
        <taxon>Eukaryota</taxon>
        <taxon>Metazoa</taxon>
        <taxon>Ecdysozoa</taxon>
        <taxon>Arthropoda</taxon>
        <taxon>Hexapoda</taxon>
        <taxon>Collembola</taxon>
        <taxon>Entomobryomorpha</taxon>
        <taxon>Entomobryoidea</taxon>
        <taxon>Orchesellidae</taxon>
        <taxon>Orchesellinae</taxon>
        <taxon>Orchesella</taxon>
    </lineage>
</organism>
<evidence type="ECO:0000256" key="11">
    <source>
        <dbReference type="ARBA" id="ARBA00077179"/>
    </source>
</evidence>
<dbReference type="Pfam" id="PF00808">
    <property type="entry name" value="CBFD_NFYB_HMF"/>
    <property type="match status" value="1"/>
</dbReference>
<evidence type="ECO:0000259" key="14">
    <source>
        <dbReference type="Pfam" id="PF00808"/>
    </source>
</evidence>
<dbReference type="PANTHER" id="PTHR10252">
    <property type="entry name" value="HISTONE-LIKE TRANSCRIPTION FACTOR CCAAT-RELATED"/>
    <property type="match status" value="1"/>
</dbReference>
<evidence type="ECO:0000256" key="4">
    <source>
        <dbReference type="ARBA" id="ARBA00023015"/>
    </source>
</evidence>
<keyword evidence="7" id="KW-0539">Nucleus</keyword>
<dbReference type="STRING" id="48709.A0A1D2N5Z4"/>
<dbReference type="GO" id="GO:0016251">
    <property type="term" value="F:RNA polymerase II general transcription initiation factor activity"/>
    <property type="evidence" value="ECO:0007669"/>
    <property type="project" value="TreeGrafter"/>
</dbReference>
<dbReference type="Proteomes" id="UP000094527">
    <property type="component" value="Unassembled WGS sequence"/>
</dbReference>
<keyword evidence="4" id="KW-0805">Transcription regulation</keyword>
<keyword evidence="5" id="KW-0238">DNA-binding</keyword>
<keyword evidence="2" id="KW-0678">Repressor</keyword>
<feature type="compositionally biased region" description="Low complexity" evidence="13">
    <location>
        <begin position="145"/>
        <end position="159"/>
    </location>
</feature>
<feature type="compositionally biased region" description="Low complexity" evidence="13">
    <location>
        <begin position="114"/>
        <end position="136"/>
    </location>
</feature>
<dbReference type="PANTHER" id="PTHR10252:SF5">
    <property type="entry name" value="DR1-ASSOCIATED COREPRESSOR"/>
    <property type="match status" value="1"/>
</dbReference>
<comment type="subcellular location">
    <subcellularLocation>
        <location evidence="1">Nucleus</location>
    </subcellularLocation>
</comment>
<dbReference type="Gene3D" id="1.10.20.10">
    <property type="entry name" value="Histone, subunit A"/>
    <property type="match status" value="1"/>
</dbReference>
<comment type="caution">
    <text evidence="15">The sequence shown here is derived from an EMBL/GenBank/DDBJ whole genome shotgun (WGS) entry which is preliminary data.</text>
</comment>
<keyword evidence="3" id="KW-0597">Phosphoprotein</keyword>
<proteinExistence type="inferred from homology"/>
<dbReference type="InterPro" id="IPR009072">
    <property type="entry name" value="Histone-fold"/>
</dbReference>
<dbReference type="InterPro" id="IPR050568">
    <property type="entry name" value="Transcr_DNA_Rep_Reg"/>
</dbReference>
<evidence type="ECO:0000256" key="6">
    <source>
        <dbReference type="ARBA" id="ARBA00023163"/>
    </source>
</evidence>
<name>A0A1D2N5Z4_ORCCI</name>
<dbReference type="OrthoDB" id="653904at2759"/>
<dbReference type="FunFam" id="1.10.20.10:FF:000032">
    <property type="entry name" value="dr1-associated corepressor isoform X1"/>
    <property type="match status" value="1"/>
</dbReference>
<feature type="region of interest" description="Disordered" evidence="13">
    <location>
        <begin position="93"/>
        <end position="180"/>
    </location>
</feature>
<evidence type="ECO:0000313" key="16">
    <source>
        <dbReference type="Proteomes" id="UP000094527"/>
    </source>
</evidence>
<dbReference type="GO" id="GO:0000122">
    <property type="term" value="P:negative regulation of transcription by RNA polymerase II"/>
    <property type="evidence" value="ECO:0007669"/>
    <property type="project" value="UniProtKB-ARBA"/>
</dbReference>
<dbReference type="GO" id="GO:0001046">
    <property type="term" value="F:core promoter sequence-specific DNA binding"/>
    <property type="evidence" value="ECO:0007669"/>
    <property type="project" value="TreeGrafter"/>
</dbReference>
<evidence type="ECO:0000256" key="12">
    <source>
        <dbReference type="ARBA" id="ARBA00078501"/>
    </source>
</evidence>
<evidence type="ECO:0000256" key="3">
    <source>
        <dbReference type="ARBA" id="ARBA00022553"/>
    </source>
</evidence>
<evidence type="ECO:0000256" key="7">
    <source>
        <dbReference type="ARBA" id="ARBA00023242"/>
    </source>
</evidence>
<dbReference type="GO" id="GO:0017054">
    <property type="term" value="C:negative cofactor 2 complex"/>
    <property type="evidence" value="ECO:0007669"/>
    <property type="project" value="TreeGrafter"/>
</dbReference>
<comment type="similarity">
    <text evidence="8">Belongs to the NC2 alpha/DRAP1 family.</text>
</comment>
<dbReference type="InterPro" id="IPR003958">
    <property type="entry name" value="CBFA_NFYB_domain"/>
</dbReference>
<gene>
    <name evidence="15" type="ORF">Ocin01_06304</name>
</gene>
<keyword evidence="16" id="KW-1185">Reference proteome</keyword>
<evidence type="ECO:0000256" key="5">
    <source>
        <dbReference type="ARBA" id="ARBA00023125"/>
    </source>
</evidence>
<accession>A0A1D2N5Z4</accession>